<feature type="transmembrane region" description="Helical" evidence="2">
    <location>
        <begin position="28"/>
        <end position="45"/>
    </location>
</feature>
<feature type="region of interest" description="Disordered" evidence="1">
    <location>
        <begin position="1"/>
        <end position="25"/>
    </location>
</feature>
<evidence type="ECO:0000256" key="2">
    <source>
        <dbReference type="SAM" id="Phobius"/>
    </source>
</evidence>
<organism evidence="3 4">
    <name type="scientific">Ensete ventricosum</name>
    <name type="common">Abyssinian banana</name>
    <name type="synonym">Musa ensete</name>
    <dbReference type="NCBI Taxonomy" id="4639"/>
    <lineage>
        <taxon>Eukaryota</taxon>
        <taxon>Viridiplantae</taxon>
        <taxon>Streptophyta</taxon>
        <taxon>Embryophyta</taxon>
        <taxon>Tracheophyta</taxon>
        <taxon>Spermatophyta</taxon>
        <taxon>Magnoliopsida</taxon>
        <taxon>Liliopsida</taxon>
        <taxon>Zingiberales</taxon>
        <taxon>Musaceae</taxon>
        <taxon>Ensete</taxon>
    </lineage>
</organism>
<protein>
    <submittedName>
        <fullName evidence="3">Uncharacterized protein</fullName>
    </submittedName>
</protein>
<proteinExistence type="predicted"/>
<evidence type="ECO:0000256" key="1">
    <source>
        <dbReference type="SAM" id="MobiDB-lite"/>
    </source>
</evidence>
<gene>
    <name evidence="3" type="ORF">OPV22_003757</name>
</gene>
<accession>A0AAV8S1R9</accession>
<keyword evidence="2" id="KW-0472">Membrane</keyword>
<feature type="compositionally biased region" description="Basic and acidic residues" evidence="1">
    <location>
        <begin position="13"/>
        <end position="23"/>
    </location>
</feature>
<evidence type="ECO:0000313" key="4">
    <source>
        <dbReference type="Proteomes" id="UP001222027"/>
    </source>
</evidence>
<name>A0AAV8S1R9_ENSVE</name>
<keyword evidence="2" id="KW-1133">Transmembrane helix</keyword>
<feature type="transmembrane region" description="Helical" evidence="2">
    <location>
        <begin position="66"/>
        <end position="83"/>
    </location>
</feature>
<sequence>MDAGTGSGGGGRGPEDRAAGERPRRSRYTTRVFVVLLFASLYLLTRRWRAKERASAADAALTPSEIAGAVSFVASLLYLLPVLRDF</sequence>
<keyword evidence="2" id="KW-0812">Transmembrane</keyword>
<comment type="caution">
    <text evidence="3">The sequence shown here is derived from an EMBL/GenBank/DDBJ whole genome shotgun (WGS) entry which is preliminary data.</text>
</comment>
<dbReference type="Proteomes" id="UP001222027">
    <property type="component" value="Unassembled WGS sequence"/>
</dbReference>
<dbReference type="AlphaFoldDB" id="A0AAV8S1R9"/>
<feature type="compositionally biased region" description="Gly residues" evidence="1">
    <location>
        <begin position="1"/>
        <end position="12"/>
    </location>
</feature>
<dbReference type="EMBL" id="JAQQAF010000001">
    <property type="protein sequence ID" value="KAJ8513323.1"/>
    <property type="molecule type" value="Genomic_DNA"/>
</dbReference>
<keyword evidence="4" id="KW-1185">Reference proteome</keyword>
<evidence type="ECO:0000313" key="3">
    <source>
        <dbReference type="EMBL" id="KAJ8513323.1"/>
    </source>
</evidence>
<reference evidence="3 4" key="1">
    <citation type="submission" date="2022-12" db="EMBL/GenBank/DDBJ databases">
        <title>Chromosome-scale assembly of the Ensete ventricosum genome.</title>
        <authorList>
            <person name="Dussert Y."/>
            <person name="Stocks J."/>
            <person name="Wendawek A."/>
            <person name="Woldeyes F."/>
            <person name="Nichols R.A."/>
            <person name="Borrell J.S."/>
        </authorList>
    </citation>
    <scope>NUCLEOTIDE SEQUENCE [LARGE SCALE GENOMIC DNA]</scope>
    <source>
        <strain evidence="4">cv. Maze</strain>
        <tissue evidence="3">Seeds</tissue>
    </source>
</reference>